<dbReference type="RefSeq" id="WP_076731972.1">
    <property type="nucleotide sequence ID" value="NZ_CP019352.1"/>
</dbReference>
<reference evidence="3 4" key="1">
    <citation type="submission" date="2017-01" db="EMBL/GenBank/DDBJ databases">
        <title>Complete genome of Lacinutrix venerupis DOK2-8 isolated from seawater in Dokdo.</title>
        <authorList>
            <person name="Chi W.-J."/>
            <person name="Kim J.H."/>
        </authorList>
    </citation>
    <scope>NUCLEOTIDE SEQUENCE [LARGE SCALE GENOMIC DNA]</scope>
    <source>
        <strain evidence="3 4">DOK2-8</strain>
    </source>
</reference>
<keyword evidence="1" id="KW-1133">Transmembrane helix</keyword>
<dbReference type="KEGG" id="lvn:BWR22_03095"/>
<feature type="transmembrane region" description="Helical" evidence="1">
    <location>
        <begin position="100"/>
        <end position="117"/>
    </location>
</feature>
<evidence type="ECO:0000313" key="3">
    <source>
        <dbReference type="EMBL" id="APX99333.1"/>
    </source>
</evidence>
<proteinExistence type="predicted"/>
<dbReference type="EMBL" id="CP019352">
    <property type="protein sequence ID" value="APX99333.1"/>
    <property type="molecule type" value="Genomic_DNA"/>
</dbReference>
<dbReference type="PANTHER" id="PTHR28008">
    <property type="entry name" value="DOMAIN PROTEIN, PUTATIVE (AFU_ORTHOLOGUE AFUA_3G10980)-RELATED"/>
    <property type="match status" value="1"/>
</dbReference>
<feature type="domain" description="VanZ-like" evidence="2">
    <location>
        <begin position="40"/>
        <end position="116"/>
    </location>
</feature>
<name>A0AAC9PWC1_9FLAO</name>
<dbReference type="NCBIfam" id="NF037970">
    <property type="entry name" value="vanZ_1"/>
    <property type="match status" value="1"/>
</dbReference>
<dbReference type="InterPro" id="IPR006976">
    <property type="entry name" value="VanZ-like"/>
</dbReference>
<evidence type="ECO:0000256" key="1">
    <source>
        <dbReference type="SAM" id="Phobius"/>
    </source>
</evidence>
<feature type="transmembrane region" description="Helical" evidence="1">
    <location>
        <begin position="40"/>
        <end position="60"/>
    </location>
</feature>
<dbReference type="Pfam" id="PF04892">
    <property type="entry name" value="VanZ"/>
    <property type="match status" value="1"/>
</dbReference>
<evidence type="ECO:0000259" key="2">
    <source>
        <dbReference type="Pfam" id="PF04892"/>
    </source>
</evidence>
<accession>A0AAC9PWC1</accession>
<protein>
    <recommendedName>
        <fullName evidence="2">VanZ-like domain-containing protein</fullName>
    </recommendedName>
</protein>
<keyword evidence="1" id="KW-0472">Membrane</keyword>
<evidence type="ECO:0000313" key="4">
    <source>
        <dbReference type="Proteomes" id="UP000187506"/>
    </source>
</evidence>
<keyword evidence="1" id="KW-0812">Transmembrane</keyword>
<feature type="transmembrane region" description="Helical" evidence="1">
    <location>
        <begin position="67"/>
        <end position="88"/>
    </location>
</feature>
<dbReference type="PANTHER" id="PTHR28008:SF1">
    <property type="entry name" value="DOMAIN PROTEIN, PUTATIVE (AFU_ORTHOLOGUE AFUA_3G10980)-RELATED"/>
    <property type="match status" value="1"/>
</dbReference>
<dbReference type="AlphaFoldDB" id="A0AAC9PWC1"/>
<keyword evidence="4" id="KW-1185">Reference proteome</keyword>
<gene>
    <name evidence="3" type="ORF">BWR22_03095</name>
</gene>
<sequence>MLKKISLLASVLYTISLTALSLININDVVKNIPSFNDKVLHALVHFIFVILWFIVFRYTLNKHYNKAILLAALSSVVYGILIECFQSWITVSRQSDYNDVFANVLGMVFASILLITIKKHLLKNNNSLLF</sequence>
<organism evidence="3 4">
    <name type="scientific">Lacinutrix venerupis</name>
    <dbReference type="NCBI Taxonomy" id="1486034"/>
    <lineage>
        <taxon>Bacteria</taxon>
        <taxon>Pseudomonadati</taxon>
        <taxon>Bacteroidota</taxon>
        <taxon>Flavobacteriia</taxon>
        <taxon>Flavobacteriales</taxon>
        <taxon>Flavobacteriaceae</taxon>
        <taxon>Lacinutrix</taxon>
    </lineage>
</organism>
<dbReference type="Proteomes" id="UP000187506">
    <property type="component" value="Chromosome"/>
</dbReference>